<evidence type="ECO:0000259" key="2">
    <source>
        <dbReference type="Pfam" id="PF00149"/>
    </source>
</evidence>
<comment type="caution">
    <text evidence="3">The sequence shown here is derived from an EMBL/GenBank/DDBJ whole genome shotgun (WGS) entry which is preliminary data.</text>
</comment>
<dbReference type="EMBL" id="JYNY01000032">
    <property type="protein sequence ID" value="KJJ85979.1"/>
    <property type="molecule type" value="Genomic_DNA"/>
</dbReference>
<feature type="domain" description="Calcineurin-like phosphoesterase" evidence="2">
    <location>
        <begin position="53"/>
        <end position="230"/>
    </location>
</feature>
<evidence type="ECO:0000313" key="3">
    <source>
        <dbReference type="EMBL" id="KJJ85979.1"/>
    </source>
</evidence>
<dbReference type="InterPro" id="IPR029052">
    <property type="entry name" value="Metallo-depent_PP-like"/>
</dbReference>
<proteinExistence type="predicted"/>
<gene>
    <name evidence="3" type="ORF">OMAG_000163</name>
</gene>
<dbReference type="PANTHER" id="PTHR43143">
    <property type="entry name" value="METALLOPHOSPHOESTERASE, CALCINEURIN SUPERFAMILY"/>
    <property type="match status" value="1"/>
</dbReference>
<dbReference type="SUPFAM" id="SSF56300">
    <property type="entry name" value="Metallo-dependent phosphatases"/>
    <property type="match status" value="1"/>
</dbReference>
<organism evidence="3 4">
    <name type="scientific">Candidatus Omnitrophus magneticus</name>
    <dbReference type="NCBI Taxonomy" id="1609969"/>
    <lineage>
        <taxon>Bacteria</taxon>
        <taxon>Pseudomonadati</taxon>
        <taxon>Candidatus Omnitrophota</taxon>
        <taxon>Candidatus Omnitrophus</taxon>
    </lineage>
</organism>
<dbReference type="Gene3D" id="3.60.21.10">
    <property type="match status" value="1"/>
</dbReference>
<dbReference type="PANTHER" id="PTHR43143:SF1">
    <property type="entry name" value="SERINE_THREONINE-PROTEIN PHOSPHATASE CPPED1"/>
    <property type="match status" value="1"/>
</dbReference>
<dbReference type="Pfam" id="PF00149">
    <property type="entry name" value="Metallophos"/>
    <property type="match status" value="1"/>
</dbReference>
<keyword evidence="1" id="KW-1133">Transmembrane helix</keyword>
<dbReference type="InterPro" id="IPR051918">
    <property type="entry name" value="STPP_CPPED1"/>
</dbReference>
<dbReference type="Proteomes" id="UP000033428">
    <property type="component" value="Unassembled WGS sequence"/>
</dbReference>
<evidence type="ECO:0000256" key="1">
    <source>
        <dbReference type="SAM" id="Phobius"/>
    </source>
</evidence>
<dbReference type="GO" id="GO:0016787">
    <property type="term" value="F:hydrolase activity"/>
    <property type="evidence" value="ECO:0007669"/>
    <property type="project" value="InterPro"/>
</dbReference>
<evidence type="ECO:0000313" key="4">
    <source>
        <dbReference type="Proteomes" id="UP000033428"/>
    </source>
</evidence>
<reference evidence="3 4" key="1">
    <citation type="submission" date="2015-02" db="EMBL/GenBank/DDBJ databases">
        <title>Single-cell genomics of uncultivated deep-branching MTB reveals a conserved set of magnetosome genes.</title>
        <authorList>
            <person name="Kolinko S."/>
            <person name="Richter M."/>
            <person name="Glockner F.O."/>
            <person name="Brachmann A."/>
            <person name="Schuler D."/>
        </authorList>
    </citation>
    <scope>NUCLEOTIDE SEQUENCE [LARGE SCALE GENOMIC DNA]</scope>
    <source>
        <strain evidence="3">SKK-01</strain>
    </source>
</reference>
<dbReference type="AlphaFoldDB" id="A0A0F0CVB9"/>
<accession>A0A0F0CVB9</accession>
<keyword evidence="1" id="KW-0472">Membrane</keyword>
<feature type="transmembrane region" description="Helical" evidence="1">
    <location>
        <begin position="6"/>
        <end position="23"/>
    </location>
</feature>
<keyword evidence="1" id="KW-0812">Transmembrane</keyword>
<dbReference type="InterPro" id="IPR004843">
    <property type="entry name" value="Calcineurin-like_PHP"/>
</dbReference>
<protein>
    <submittedName>
        <fullName evidence="3">Metallophosphoesterase</fullName>
    </submittedName>
</protein>
<keyword evidence="4" id="KW-1185">Reference proteome</keyword>
<sequence>MKLIKIILFVAIAAIIYSFLPMIKFMTIPAASKEDNNQSNIEKLKNNQGAYFSFIIFGDNHAGFSINDASTIKEIWHMNREDRFRKIPIDFVLSVGDVSLNGARKHFEAFKKLQKLIKYPVIAAIGNHDSSLLFNEYCGIKEFTFVNRNSFFIVLDNEAGELSEKQFEWFESKLKEGTRYAHIFVILHKPPFDPYQQEWYNMDNSPWAYEFRKLCAEYRVDMVFTGHKHMFKSQKFDGVEYIVTGGGGMITEMPEKDGGYLHYVRVMVNHDYVTYEVRKVTPPLWTQFIYYFWKEAVYWARNFYGSGYIFNVNRKHEPARVKQLNDDEYWVINKNPAVE</sequence>
<name>A0A0F0CVB9_9BACT</name>